<reference evidence="2 3" key="2">
    <citation type="journal article" date="2019" name="G3 (Bethesda)">
        <title>Hybrid Assembly of the Genome of the Entomopathogenic Nematode Steinernema carpocapsae Identifies the X-Chromosome.</title>
        <authorList>
            <person name="Serra L."/>
            <person name="Macchietto M."/>
            <person name="Macias-Munoz A."/>
            <person name="McGill C.J."/>
            <person name="Rodriguez I.M."/>
            <person name="Rodriguez B."/>
            <person name="Murad R."/>
            <person name="Mortazavi A."/>
        </authorList>
    </citation>
    <scope>NUCLEOTIDE SEQUENCE [LARGE SCALE GENOMIC DNA]</scope>
    <source>
        <strain evidence="2 3">ALL</strain>
    </source>
</reference>
<name>A0A4U8UHA7_STECR</name>
<sequence>MLRKSCINTPSLVLREIELEMHGIVVNGILNYLPYSFPSASNPKIRAEFRVARSTSRTATTCRLPSAANISASAFPEPTTLPAKEASAASLETSTTPAQPPVRSAHQRKMQIRYPSPWKSLPDSWTRGRRGTSRASKNAYECLPIKQAIEGIGPI</sequence>
<evidence type="ECO:0000313" key="3">
    <source>
        <dbReference type="Proteomes" id="UP000298663"/>
    </source>
</evidence>
<organism evidence="2 3">
    <name type="scientific">Steinernema carpocapsae</name>
    <name type="common">Entomopathogenic nematode</name>
    <dbReference type="NCBI Taxonomy" id="34508"/>
    <lineage>
        <taxon>Eukaryota</taxon>
        <taxon>Metazoa</taxon>
        <taxon>Ecdysozoa</taxon>
        <taxon>Nematoda</taxon>
        <taxon>Chromadorea</taxon>
        <taxon>Rhabditida</taxon>
        <taxon>Tylenchina</taxon>
        <taxon>Panagrolaimomorpha</taxon>
        <taxon>Strongyloidoidea</taxon>
        <taxon>Steinernematidae</taxon>
        <taxon>Steinernema</taxon>
    </lineage>
</organism>
<evidence type="ECO:0000256" key="1">
    <source>
        <dbReference type="SAM" id="MobiDB-lite"/>
    </source>
</evidence>
<comment type="caution">
    <text evidence="2">The sequence shown here is derived from an EMBL/GenBank/DDBJ whole genome shotgun (WGS) entry which is preliminary data.</text>
</comment>
<protein>
    <submittedName>
        <fullName evidence="2">Uncharacterized protein</fullName>
    </submittedName>
</protein>
<gene>
    <name evidence="2" type="ORF">L596_000130</name>
</gene>
<dbReference type="Proteomes" id="UP000298663">
    <property type="component" value="Unassembled WGS sequence"/>
</dbReference>
<dbReference type="EMBL" id="AZBU02000001">
    <property type="protein sequence ID" value="TMS32264.1"/>
    <property type="molecule type" value="Genomic_DNA"/>
</dbReference>
<reference evidence="2 3" key="1">
    <citation type="journal article" date="2015" name="Genome Biol.">
        <title>Comparative genomics of Steinernema reveals deeply conserved gene regulatory networks.</title>
        <authorList>
            <person name="Dillman A.R."/>
            <person name="Macchietto M."/>
            <person name="Porter C.F."/>
            <person name="Rogers A."/>
            <person name="Williams B."/>
            <person name="Antoshechkin I."/>
            <person name="Lee M.M."/>
            <person name="Goodwin Z."/>
            <person name="Lu X."/>
            <person name="Lewis E.E."/>
            <person name="Goodrich-Blair H."/>
            <person name="Stock S.P."/>
            <person name="Adams B.J."/>
            <person name="Sternberg P.W."/>
            <person name="Mortazavi A."/>
        </authorList>
    </citation>
    <scope>NUCLEOTIDE SEQUENCE [LARGE SCALE GENOMIC DNA]</scope>
    <source>
        <strain evidence="2 3">ALL</strain>
    </source>
</reference>
<proteinExistence type="predicted"/>
<dbReference type="AlphaFoldDB" id="A0A4U8UHA7"/>
<keyword evidence="3" id="KW-1185">Reference proteome</keyword>
<feature type="region of interest" description="Disordered" evidence="1">
    <location>
        <begin position="74"/>
        <end position="110"/>
    </location>
</feature>
<accession>A0A4U8UHA7</accession>
<evidence type="ECO:0000313" key="2">
    <source>
        <dbReference type="EMBL" id="TMS32264.1"/>
    </source>
</evidence>